<proteinExistence type="predicted"/>
<dbReference type="PANTHER" id="PTHR42718:SF39">
    <property type="entry name" value="ACTINORHODIN TRANSPORTER-RELATED"/>
    <property type="match status" value="1"/>
</dbReference>
<dbReference type="PANTHER" id="PTHR42718">
    <property type="entry name" value="MAJOR FACILITATOR SUPERFAMILY MULTIDRUG TRANSPORTER MFSC"/>
    <property type="match status" value="1"/>
</dbReference>
<dbReference type="CDD" id="cd17321">
    <property type="entry name" value="MFS_MMR_MDR_like"/>
    <property type="match status" value="1"/>
</dbReference>
<feature type="transmembrane region" description="Helical" evidence="9">
    <location>
        <begin position="433"/>
        <end position="453"/>
    </location>
</feature>
<feature type="transmembrane region" description="Helical" evidence="9">
    <location>
        <begin position="101"/>
        <end position="119"/>
    </location>
</feature>
<dbReference type="EMBL" id="JBEZFP010000047">
    <property type="protein sequence ID" value="MEU8135642.1"/>
    <property type="molecule type" value="Genomic_DNA"/>
</dbReference>
<feature type="transmembrane region" description="Helical" evidence="9">
    <location>
        <begin position="473"/>
        <end position="490"/>
    </location>
</feature>
<feature type="transmembrane region" description="Helical" evidence="9">
    <location>
        <begin position="362"/>
        <end position="381"/>
    </location>
</feature>
<protein>
    <submittedName>
        <fullName evidence="11">MFS transporter</fullName>
    </submittedName>
</protein>
<keyword evidence="6 9" id="KW-0472">Membrane</keyword>
<dbReference type="Proteomes" id="UP001551482">
    <property type="component" value="Unassembled WGS sequence"/>
</dbReference>
<comment type="caution">
    <text evidence="11">The sequence shown here is derived from an EMBL/GenBank/DDBJ whole genome shotgun (WGS) entry which is preliminary data.</text>
</comment>
<reference evidence="11 12" key="1">
    <citation type="submission" date="2024-06" db="EMBL/GenBank/DDBJ databases">
        <title>The Natural Products Discovery Center: Release of the First 8490 Sequenced Strains for Exploring Actinobacteria Biosynthetic Diversity.</title>
        <authorList>
            <person name="Kalkreuter E."/>
            <person name="Kautsar S.A."/>
            <person name="Yang D."/>
            <person name="Bader C.D."/>
            <person name="Teijaro C.N."/>
            <person name="Fluegel L."/>
            <person name="Davis C.M."/>
            <person name="Simpson J.R."/>
            <person name="Lauterbach L."/>
            <person name="Steele A.D."/>
            <person name="Gui C."/>
            <person name="Meng S."/>
            <person name="Li G."/>
            <person name="Viehrig K."/>
            <person name="Ye F."/>
            <person name="Su P."/>
            <person name="Kiefer A.F."/>
            <person name="Nichols A."/>
            <person name="Cepeda A.J."/>
            <person name="Yan W."/>
            <person name="Fan B."/>
            <person name="Jiang Y."/>
            <person name="Adhikari A."/>
            <person name="Zheng C.-J."/>
            <person name="Schuster L."/>
            <person name="Cowan T.M."/>
            <person name="Smanski M.J."/>
            <person name="Chevrette M.G."/>
            <person name="De Carvalho L.P.S."/>
            <person name="Shen B."/>
        </authorList>
    </citation>
    <scope>NUCLEOTIDE SEQUENCE [LARGE SCALE GENOMIC DNA]</scope>
    <source>
        <strain evidence="11 12">NPDC048946</strain>
    </source>
</reference>
<feature type="transmembrane region" description="Helical" evidence="9">
    <location>
        <begin position="393"/>
        <end position="421"/>
    </location>
</feature>
<keyword evidence="5 9" id="KW-1133">Transmembrane helix</keyword>
<dbReference type="InterPro" id="IPR036259">
    <property type="entry name" value="MFS_trans_sf"/>
</dbReference>
<evidence type="ECO:0000259" key="10">
    <source>
        <dbReference type="PROSITE" id="PS50850"/>
    </source>
</evidence>
<feature type="transmembrane region" description="Helical" evidence="9">
    <location>
        <begin position="125"/>
        <end position="146"/>
    </location>
</feature>
<dbReference type="InterPro" id="IPR011701">
    <property type="entry name" value="MFS"/>
</dbReference>
<dbReference type="Pfam" id="PF07690">
    <property type="entry name" value="MFS_1"/>
    <property type="match status" value="1"/>
</dbReference>
<dbReference type="InterPro" id="IPR020846">
    <property type="entry name" value="MFS_dom"/>
</dbReference>
<feature type="transmembrane region" description="Helical" evidence="9">
    <location>
        <begin position="299"/>
        <end position="321"/>
    </location>
</feature>
<evidence type="ECO:0000256" key="2">
    <source>
        <dbReference type="ARBA" id="ARBA00022448"/>
    </source>
</evidence>
<name>A0ABV3DJM2_9ACTN</name>
<keyword evidence="4 9" id="KW-0812">Transmembrane</keyword>
<feature type="transmembrane region" description="Helical" evidence="9">
    <location>
        <begin position="224"/>
        <end position="246"/>
    </location>
</feature>
<evidence type="ECO:0000313" key="12">
    <source>
        <dbReference type="Proteomes" id="UP001551482"/>
    </source>
</evidence>
<feature type="region of interest" description="Disordered" evidence="8">
    <location>
        <begin position="1"/>
        <end position="22"/>
    </location>
</feature>
<keyword evidence="3" id="KW-1003">Cell membrane</keyword>
<dbReference type="PROSITE" id="PS50850">
    <property type="entry name" value="MFS"/>
    <property type="match status" value="1"/>
</dbReference>
<evidence type="ECO:0000256" key="9">
    <source>
        <dbReference type="SAM" id="Phobius"/>
    </source>
</evidence>
<evidence type="ECO:0000256" key="7">
    <source>
        <dbReference type="ARBA" id="ARBA00023251"/>
    </source>
</evidence>
<sequence>MTTTDVTTADPRVHGAADGEAPPRATPYKWRWLALFVILGAELMDLLDSTITSVAGPRIESALGGSYSQLQWMSAAYTLAFAMLLITGARLGDMFGRRRMFLVGTAAFAATSLLCGLATSPETLIAYRALQGVAAAMMVPQGLGLLRDMFPPGELAAAFGIFGPVMGLGAVAGPIIGGFLVDADLFGTDWRAIFFVNVPIGIAAFAAGMRLLPRDRVDARRTVTLDMTGMVLLSTAMVLIILPLVQGRESGWPTWAFVSMAAALPAFALFVWHERRRRAGGASTLVELSLFRNRAFTSALVVGLLFFSTMVAFMLIVTVYLQAGHGWSASDTAVALIPWSLACTVGAGLSGGLLAPKFGRRVIHAGLLVQVLGVLAVWYTVDHDPAGVSGWGLTPALAVTGLGVGLIMAPFFDIAIAGVSFEETGSASGVLNAVQQLGGAVGVAAFGTLFFHYAEGGAASVQAGFTDGITNSLLVMAGVLAATWCAVFLMPKQAREDGGSGH</sequence>
<evidence type="ECO:0000256" key="4">
    <source>
        <dbReference type="ARBA" id="ARBA00022692"/>
    </source>
</evidence>
<organism evidence="11 12">
    <name type="scientific">Streptodolium elevatio</name>
    <dbReference type="NCBI Taxonomy" id="3157996"/>
    <lineage>
        <taxon>Bacteria</taxon>
        <taxon>Bacillati</taxon>
        <taxon>Actinomycetota</taxon>
        <taxon>Actinomycetes</taxon>
        <taxon>Kitasatosporales</taxon>
        <taxon>Streptomycetaceae</taxon>
        <taxon>Streptodolium</taxon>
    </lineage>
</organism>
<keyword evidence="2" id="KW-0813">Transport</keyword>
<gene>
    <name evidence="11" type="ORF">AB0C36_19245</name>
</gene>
<feature type="domain" description="Major facilitator superfamily (MFS) profile" evidence="10">
    <location>
        <begin position="34"/>
        <end position="495"/>
    </location>
</feature>
<evidence type="ECO:0000256" key="8">
    <source>
        <dbReference type="SAM" id="MobiDB-lite"/>
    </source>
</evidence>
<evidence type="ECO:0000256" key="6">
    <source>
        <dbReference type="ARBA" id="ARBA00023136"/>
    </source>
</evidence>
<dbReference type="InterPro" id="IPR004638">
    <property type="entry name" value="EmrB-like"/>
</dbReference>
<dbReference type="NCBIfam" id="TIGR00711">
    <property type="entry name" value="efflux_EmrB"/>
    <property type="match status" value="1"/>
</dbReference>
<evidence type="ECO:0000256" key="5">
    <source>
        <dbReference type="ARBA" id="ARBA00022989"/>
    </source>
</evidence>
<dbReference type="Gene3D" id="1.20.1720.10">
    <property type="entry name" value="Multidrug resistance protein D"/>
    <property type="match status" value="1"/>
</dbReference>
<feature type="transmembrane region" description="Helical" evidence="9">
    <location>
        <begin position="192"/>
        <end position="212"/>
    </location>
</feature>
<dbReference type="SUPFAM" id="SSF103473">
    <property type="entry name" value="MFS general substrate transporter"/>
    <property type="match status" value="1"/>
</dbReference>
<dbReference type="Gene3D" id="1.20.1250.20">
    <property type="entry name" value="MFS general substrate transporter like domains"/>
    <property type="match status" value="1"/>
</dbReference>
<feature type="transmembrane region" description="Helical" evidence="9">
    <location>
        <begin position="252"/>
        <end position="272"/>
    </location>
</feature>
<accession>A0ABV3DJM2</accession>
<keyword evidence="12" id="KW-1185">Reference proteome</keyword>
<feature type="transmembrane region" description="Helical" evidence="9">
    <location>
        <begin position="32"/>
        <end position="51"/>
    </location>
</feature>
<dbReference type="RefSeq" id="WP_358355549.1">
    <property type="nucleotide sequence ID" value="NZ_JBEZFP010000047.1"/>
</dbReference>
<feature type="transmembrane region" description="Helical" evidence="9">
    <location>
        <begin position="158"/>
        <end position="180"/>
    </location>
</feature>
<evidence type="ECO:0000256" key="1">
    <source>
        <dbReference type="ARBA" id="ARBA00004651"/>
    </source>
</evidence>
<feature type="transmembrane region" description="Helical" evidence="9">
    <location>
        <begin position="71"/>
        <end position="89"/>
    </location>
</feature>
<feature type="transmembrane region" description="Helical" evidence="9">
    <location>
        <begin position="333"/>
        <end position="355"/>
    </location>
</feature>
<evidence type="ECO:0000256" key="3">
    <source>
        <dbReference type="ARBA" id="ARBA00022475"/>
    </source>
</evidence>
<keyword evidence="7" id="KW-0046">Antibiotic resistance</keyword>
<evidence type="ECO:0000313" key="11">
    <source>
        <dbReference type="EMBL" id="MEU8135642.1"/>
    </source>
</evidence>
<comment type="subcellular location">
    <subcellularLocation>
        <location evidence="1">Cell membrane</location>
        <topology evidence="1">Multi-pass membrane protein</topology>
    </subcellularLocation>
</comment>